<dbReference type="Pfam" id="PF13432">
    <property type="entry name" value="TPR_16"/>
    <property type="match status" value="1"/>
</dbReference>
<dbReference type="Pfam" id="PF13176">
    <property type="entry name" value="TPR_7"/>
    <property type="match status" value="1"/>
</dbReference>
<dbReference type="InterPro" id="IPR003107">
    <property type="entry name" value="HAT"/>
</dbReference>
<dbReference type="Pfam" id="PF25058">
    <property type="entry name" value="ARM_TT21"/>
    <property type="match status" value="1"/>
</dbReference>
<dbReference type="GO" id="GO:0006396">
    <property type="term" value="P:RNA processing"/>
    <property type="evidence" value="ECO:0007669"/>
    <property type="project" value="InterPro"/>
</dbReference>
<evidence type="ECO:0000313" key="2">
    <source>
        <dbReference type="EMBL" id="RPF55773.1"/>
    </source>
</evidence>
<keyword evidence="3" id="KW-1185">Reference proteome</keyword>
<dbReference type="Proteomes" id="UP000276443">
    <property type="component" value="Unassembled WGS sequence"/>
</dbReference>
<feature type="repeat" description="TPR" evidence="1">
    <location>
        <begin position="201"/>
        <end position="234"/>
    </location>
</feature>
<dbReference type="OrthoDB" id="2080803at2"/>
<dbReference type="SUPFAM" id="SSF48452">
    <property type="entry name" value="TPR-like"/>
    <property type="match status" value="2"/>
</dbReference>
<accession>A0A3N5BE94</accession>
<organism evidence="2 3">
    <name type="scientific">Aquisalibacillus elongatus</name>
    <dbReference type="NCBI Taxonomy" id="485577"/>
    <lineage>
        <taxon>Bacteria</taxon>
        <taxon>Bacillati</taxon>
        <taxon>Bacillota</taxon>
        <taxon>Bacilli</taxon>
        <taxon>Bacillales</taxon>
        <taxon>Bacillaceae</taxon>
        <taxon>Aquisalibacillus</taxon>
    </lineage>
</organism>
<protein>
    <submittedName>
        <fullName evidence="2">Tetratricopeptide repeat protein</fullName>
    </submittedName>
</protein>
<dbReference type="PROSITE" id="PS50005">
    <property type="entry name" value="TPR"/>
    <property type="match status" value="3"/>
</dbReference>
<dbReference type="InterPro" id="IPR019734">
    <property type="entry name" value="TPR_rpt"/>
</dbReference>
<dbReference type="SMART" id="SM00028">
    <property type="entry name" value="TPR"/>
    <property type="match status" value="9"/>
</dbReference>
<dbReference type="PANTHER" id="PTHR12558:SF13">
    <property type="entry name" value="CELL DIVISION CYCLE PROTEIN 27 HOMOLOG"/>
    <property type="match status" value="1"/>
</dbReference>
<dbReference type="RefSeq" id="WP_124219686.1">
    <property type="nucleotide sequence ID" value="NZ_RKRF01000007.1"/>
</dbReference>
<dbReference type="SMART" id="SM00386">
    <property type="entry name" value="HAT"/>
    <property type="match status" value="3"/>
</dbReference>
<name>A0A3N5BE94_9BACI</name>
<sequence length="417" mass="48801">MDPIAEALDLYEAGNVNEAVNHIMEHANEISEQDQFSVAELLQQWGFLDEARRLFEELHRTYPGDHQIKFQLADIYIDLEMDEVALELVESIEPDDPEYINALMILADIYQSQGLNEVAEQKLMQAKELQPDNYLIDFGIAELAFHNGEFQKAVEHYEKIESHSGEFPFVNIHERLAESYSSIGKWEEALSYYEELELKEPDPLFKYGYTAYQLKRYDIAIKVWNDLLDLDPDYTSVYPYLAKAYEEEGIMDAASDVLKKGLKKDEHNIELYITIAKNELKQDHIEEAKRYLKEAIALDPGHEKAIVELYNIYETHGDWEDARKLIEELKKFEPYPEILDWKAGQVYNELEEYDLAKEAYTKAHTTFHQEADFLREYGYFLVEEGQIEQAISLLEKYLAQNPEDRETAEFINRMKGE</sequence>
<feature type="repeat" description="TPR" evidence="1">
    <location>
        <begin position="269"/>
        <end position="302"/>
    </location>
</feature>
<dbReference type="PANTHER" id="PTHR12558">
    <property type="entry name" value="CELL DIVISION CYCLE 16,23,27"/>
    <property type="match status" value="1"/>
</dbReference>
<gene>
    <name evidence="2" type="ORF">EDC24_0657</name>
</gene>
<comment type="caution">
    <text evidence="2">The sequence shown here is derived from an EMBL/GenBank/DDBJ whole genome shotgun (WGS) entry which is preliminary data.</text>
</comment>
<dbReference type="AlphaFoldDB" id="A0A3N5BE94"/>
<proteinExistence type="predicted"/>
<evidence type="ECO:0000256" key="1">
    <source>
        <dbReference type="PROSITE-ProRule" id="PRU00339"/>
    </source>
</evidence>
<keyword evidence="1" id="KW-0802">TPR repeat</keyword>
<dbReference type="Pfam" id="PF14559">
    <property type="entry name" value="TPR_19"/>
    <property type="match status" value="2"/>
</dbReference>
<dbReference type="InterPro" id="IPR011990">
    <property type="entry name" value="TPR-like_helical_dom_sf"/>
</dbReference>
<evidence type="ECO:0000313" key="3">
    <source>
        <dbReference type="Proteomes" id="UP000276443"/>
    </source>
</evidence>
<dbReference type="Gene3D" id="1.25.40.10">
    <property type="entry name" value="Tetratricopeptide repeat domain"/>
    <property type="match status" value="2"/>
</dbReference>
<reference evidence="2 3" key="1">
    <citation type="submission" date="2018-11" db="EMBL/GenBank/DDBJ databases">
        <title>Genomic Encyclopedia of Type Strains, Phase IV (KMG-IV): sequencing the most valuable type-strain genomes for metagenomic binning, comparative biology and taxonomic classification.</title>
        <authorList>
            <person name="Goeker M."/>
        </authorList>
    </citation>
    <scope>NUCLEOTIDE SEQUENCE [LARGE SCALE GENOMIC DNA]</scope>
    <source>
        <strain evidence="2 3">DSM 18090</strain>
    </source>
</reference>
<feature type="repeat" description="TPR" evidence="1">
    <location>
        <begin position="371"/>
        <end position="404"/>
    </location>
</feature>
<dbReference type="EMBL" id="RKRF01000007">
    <property type="protein sequence ID" value="RPF55773.1"/>
    <property type="molecule type" value="Genomic_DNA"/>
</dbReference>